<evidence type="ECO:0000313" key="7">
    <source>
        <dbReference type="Proteomes" id="UP000188181"/>
    </source>
</evidence>
<evidence type="ECO:0000256" key="2">
    <source>
        <dbReference type="ARBA" id="ARBA00022723"/>
    </source>
</evidence>
<feature type="binding site" evidence="5">
    <location>
        <position position="94"/>
    </location>
    <ligand>
        <name>[4Fe-4S] cluster</name>
        <dbReference type="ChEBI" id="CHEBI:49883"/>
    </ligand>
</feature>
<reference evidence="7" key="1">
    <citation type="submission" date="2017-02" db="EMBL/GenBank/DDBJ databases">
        <title>Comparative genomics and description of representatives of a novel lineage of planctomycetes thriving in anoxic sediments.</title>
        <authorList>
            <person name="Spring S."/>
            <person name="Bunk B."/>
            <person name="Sproer C."/>
        </authorList>
    </citation>
    <scope>NUCLEOTIDE SEQUENCE [LARGE SCALE GENOMIC DNA]</scope>
    <source>
        <strain evidence="7">SM-Chi-D1</strain>
    </source>
</reference>
<feature type="binding site" evidence="5">
    <location>
        <position position="159"/>
    </location>
    <ligand>
        <name>(2E)-4-hydroxy-3-methylbut-2-enyl diphosphate</name>
        <dbReference type="ChEBI" id="CHEBI:128753"/>
    </ligand>
</feature>
<dbReference type="Pfam" id="PF02401">
    <property type="entry name" value="LYTB"/>
    <property type="match status" value="1"/>
</dbReference>
<dbReference type="GO" id="GO:0050992">
    <property type="term" value="P:dimethylallyl diphosphate biosynthetic process"/>
    <property type="evidence" value="ECO:0007669"/>
    <property type="project" value="UniProtKB-UniRule"/>
</dbReference>
<comment type="cofactor">
    <cofactor evidence="5">
        <name>[4Fe-4S] cluster</name>
        <dbReference type="ChEBI" id="CHEBI:49883"/>
    </cofactor>
    <text evidence="5">Binds 1 [4Fe-4S] cluster per subunit.</text>
</comment>
<dbReference type="CDD" id="cd13944">
    <property type="entry name" value="lytB_ispH"/>
    <property type="match status" value="1"/>
</dbReference>
<feature type="binding site" evidence="5">
    <location>
        <position position="216"/>
    </location>
    <ligand>
        <name>dimethylallyl diphosphate</name>
        <dbReference type="ChEBI" id="CHEBI:57623"/>
    </ligand>
</feature>
<dbReference type="PANTHER" id="PTHR30426:SF0">
    <property type="entry name" value="4-HYDROXY-3-METHYLBUT-2-ENYL DIPHOSPHATE REDUCTASE"/>
    <property type="match status" value="1"/>
</dbReference>
<keyword evidence="5 6" id="KW-0560">Oxidoreductase</keyword>
<feature type="active site" description="Proton donor" evidence="5">
    <location>
        <position position="124"/>
    </location>
</feature>
<name>A0A1Q2MD52_9BACT</name>
<feature type="binding site" evidence="5">
    <location>
        <position position="72"/>
    </location>
    <ligand>
        <name>(2E)-4-hydroxy-3-methylbut-2-enyl diphosphate</name>
        <dbReference type="ChEBI" id="CHEBI:128753"/>
    </ligand>
</feature>
<evidence type="ECO:0000313" key="6">
    <source>
        <dbReference type="EMBL" id="AQQ70621.1"/>
    </source>
</evidence>
<dbReference type="KEGG" id="pbas:SMSP2_00975"/>
<dbReference type="GO" id="GO:0016114">
    <property type="term" value="P:terpenoid biosynthetic process"/>
    <property type="evidence" value="ECO:0007669"/>
    <property type="project" value="UniProtKB-UniRule"/>
</dbReference>
<dbReference type="GO" id="GO:0051745">
    <property type="term" value="F:4-hydroxy-3-methylbut-2-enyl diphosphate reductase activity"/>
    <property type="evidence" value="ECO:0007669"/>
    <property type="project" value="UniProtKB-UniRule"/>
</dbReference>
<dbReference type="GO" id="GO:0051539">
    <property type="term" value="F:4 iron, 4 sulfur cluster binding"/>
    <property type="evidence" value="ECO:0007669"/>
    <property type="project" value="UniProtKB-UniRule"/>
</dbReference>
<dbReference type="OrthoDB" id="9777362at2"/>
<feature type="binding site" evidence="5">
    <location>
        <position position="218"/>
    </location>
    <ligand>
        <name>isopentenyl diphosphate</name>
        <dbReference type="ChEBI" id="CHEBI:128769"/>
    </ligand>
</feature>
<sequence length="276" mass="30169">MNVLVAEKCGFCQGVRRAIQIANKTLEANGTVYSLGPIIHNTDVVKSLEDKGLTTISDIDNLQNGTVLTRSHGATPDQLERIVDNGLDLVDGTCSFVKHVQLVAKSLEKEGYSVVIIGDAGHPEVQALAGSVKQSTVVRDESELDKLPNRMKLGIISQTTQSKEHFAEMTALIMKRGFKEIKVVNTLCKEASKRQEAAVELAGRVEVMFVLGGRHSANTKKLADLCKIKNKNTFHLQNWSEIDKRIVSGFQTAGVTAGASTPDWVINEFVENLKKL</sequence>
<comment type="catalytic activity">
    <reaction evidence="5">
        <text>isopentenyl diphosphate + 2 oxidized [2Fe-2S]-[ferredoxin] + H2O = (2E)-4-hydroxy-3-methylbut-2-enyl diphosphate + 2 reduced [2Fe-2S]-[ferredoxin] + 2 H(+)</text>
        <dbReference type="Rhea" id="RHEA:24488"/>
        <dbReference type="Rhea" id="RHEA-COMP:10000"/>
        <dbReference type="Rhea" id="RHEA-COMP:10001"/>
        <dbReference type="ChEBI" id="CHEBI:15377"/>
        <dbReference type="ChEBI" id="CHEBI:15378"/>
        <dbReference type="ChEBI" id="CHEBI:33737"/>
        <dbReference type="ChEBI" id="CHEBI:33738"/>
        <dbReference type="ChEBI" id="CHEBI:128753"/>
        <dbReference type="ChEBI" id="CHEBI:128769"/>
        <dbReference type="EC" id="1.17.7.4"/>
    </reaction>
</comment>
<feature type="binding site" evidence="5">
    <location>
        <position position="40"/>
    </location>
    <ligand>
        <name>isopentenyl diphosphate</name>
        <dbReference type="ChEBI" id="CHEBI:128769"/>
    </ligand>
</feature>
<comment type="function">
    <text evidence="5">Catalyzes the conversion of 1-hydroxy-2-methyl-2-(E)-butenyl 4-diphosphate (HMBPP) into a mixture of isopentenyl diphosphate (IPP) and dimethylallyl diphosphate (DMAPP). Acts in the terminal step of the DOXP/MEP pathway for isoprenoid precursor biosynthesis.</text>
</comment>
<comment type="pathway">
    <text evidence="5">Isoprenoid biosynthesis; dimethylallyl diphosphate biosynthesis; dimethylallyl diphosphate from (2E)-4-hydroxy-3-methylbutenyl diphosphate: step 1/1.</text>
</comment>
<dbReference type="EC" id="1.17.7.4" evidence="5"/>
<proteinExistence type="inferred from homology"/>
<dbReference type="UniPathway" id="UPA00056">
    <property type="reaction ID" value="UER00097"/>
</dbReference>
<evidence type="ECO:0000256" key="1">
    <source>
        <dbReference type="ARBA" id="ARBA00022485"/>
    </source>
</evidence>
<keyword evidence="5" id="KW-0414">Isoprene biosynthesis</keyword>
<dbReference type="RefSeq" id="WP_146682870.1">
    <property type="nucleotide sequence ID" value="NZ_CP019646.1"/>
</dbReference>
<feature type="binding site" evidence="5">
    <location>
        <position position="72"/>
    </location>
    <ligand>
        <name>isopentenyl diphosphate</name>
        <dbReference type="ChEBI" id="CHEBI:128769"/>
    </ligand>
</feature>
<evidence type="ECO:0000256" key="3">
    <source>
        <dbReference type="ARBA" id="ARBA00023004"/>
    </source>
</evidence>
<comment type="pathway">
    <text evidence="5">Isoprenoid biosynthesis; isopentenyl diphosphate biosynthesis via DXP pathway; isopentenyl diphosphate from 1-deoxy-D-xylulose 5-phosphate: step 6/6.</text>
</comment>
<feature type="binding site" evidence="5">
    <location>
        <position position="122"/>
    </location>
    <ligand>
        <name>isopentenyl diphosphate</name>
        <dbReference type="ChEBI" id="CHEBI:128769"/>
    </ligand>
</feature>
<dbReference type="NCBIfam" id="TIGR00216">
    <property type="entry name" value="ispH_lytB"/>
    <property type="match status" value="1"/>
</dbReference>
<keyword evidence="3 5" id="KW-0408">Iron</keyword>
<feature type="binding site" evidence="5">
    <location>
        <position position="216"/>
    </location>
    <ligand>
        <name>(2E)-4-hydroxy-3-methylbut-2-enyl diphosphate</name>
        <dbReference type="ChEBI" id="CHEBI:128753"/>
    </ligand>
</feature>
<dbReference type="HAMAP" id="MF_00191">
    <property type="entry name" value="IspH"/>
    <property type="match status" value="1"/>
</dbReference>
<dbReference type="Proteomes" id="UP000188181">
    <property type="component" value="Chromosome"/>
</dbReference>
<dbReference type="GO" id="GO:0046872">
    <property type="term" value="F:metal ion binding"/>
    <property type="evidence" value="ECO:0007669"/>
    <property type="project" value="UniProtKB-KW"/>
</dbReference>
<feature type="binding site" evidence="5">
    <location>
        <position position="72"/>
    </location>
    <ligand>
        <name>dimethylallyl diphosphate</name>
        <dbReference type="ChEBI" id="CHEBI:57623"/>
    </ligand>
</feature>
<dbReference type="PANTHER" id="PTHR30426">
    <property type="entry name" value="4-HYDROXY-3-METHYLBUT-2-ENYL DIPHOSPHATE REDUCTASE"/>
    <property type="match status" value="1"/>
</dbReference>
<dbReference type="Gene3D" id="3.40.1010.20">
    <property type="entry name" value="4-hydroxy-3-methylbut-2-enyl diphosphate reductase, catalytic domain"/>
    <property type="match status" value="2"/>
</dbReference>
<feature type="binding site" evidence="5">
    <location>
        <position position="218"/>
    </location>
    <ligand>
        <name>dimethylallyl diphosphate</name>
        <dbReference type="ChEBI" id="CHEBI:57623"/>
    </ligand>
</feature>
<dbReference type="Gene3D" id="3.40.50.11270">
    <property type="match status" value="1"/>
</dbReference>
<gene>
    <name evidence="5 6" type="primary">ispH</name>
    <name evidence="6" type="ORF">SMSP2_00975</name>
</gene>
<keyword evidence="1 5" id="KW-0004">4Fe-4S</keyword>
<comment type="caution">
    <text evidence="5">Lacks conserved residue(s) required for the propagation of feature annotation.</text>
</comment>
<feature type="binding site" evidence="5">
    <location>
        <position position="40"/>
    </location>
    <ligand>
        <name>(2E)-4-hydroxy-3-methylbut-2-enyl diphosphate</name>
        <dbReference type="ChEBI" id="CHEBI:128753"/>
    </ligand>
</feature>
<dbReference type="AlphaFoldDB" id="A0A1Q2MD52"/>
<organism evidence="6 7">
    <name type="scientific">Limihaloglobus sulfuriphilus</name>
    <dbReference type="NCBI Taxonomy" id="1851148"/>
    <lineage>
        <taxon>Bacteria</taxon>
        <taxon>Pseudomonadati</taxon>
        <taxon>Planctomycetota</taxon>
        <taxon>Phycisphaerae</taxon>
        <taxon>Sedimentisphaerales</taxon>
        <taxon>Sedimentisphaeraceae</taxon>
        <taxon>Limihaloglobus</taxon>
    </lineage>
</organism>
<comment type="similarity">
    <text evidence="5">Belongs to the IspH family.</text>
</comment>
<feature type="binding site" evidence="5">
    <location>
        <position position="260"/>
    </location>
    <ligand>
        <name>dimethylallyl diphosphate</name>
        <dbReference type="ChEBI" id="CHEBI:57623"/>
    </ligand>
</feature>
<feature type="binding site" evidence="5">
    <location>
        <position position="40"/>
    </location>
    <ligand>
        <name>dimethylallyl diphosphate</name>
        <dbReference type="ChEBI" id="CHEBI:57623"/>
    </ligand>
</feature>
<dbReference type="UniPathway" id="UPA00059">
    <property type="reaction ID" value="UER00105"/>
</dbReference>
<feature type="binding site" evidence="5">
    <location>
        <position position="188"/>
    </location>
    <ligand>
        <name>[4Fe-4S] cluster</name>
        <dbReference type="ChEBI" id="CHEBI:49883"/>
    </ligand>
</feature>
<feature type="binding site" evidence="5">
    <location>
        <position position="122"/>
    </location>
    <ligand>
        <name>dimethylallyl diphosphate</name>
        <dbReference type="ChEBI" id="CHEBI:57623"/>
    </ligand>
</feature>
<dbReference type="GO" id="GO:0019288">
    <property type="term" value="P:isopentenyl diphosphate biosynthetic process, methylerythritol 4-phosphate pathway"/>
    <property type="evidence" value="ECO:0007669"/>
    <property type="project" value="UniProtKB-UniRule"/>
</dbReference>
<keyword evidence="7" id="KW-1185">Reference proteome</keyword>
<feature type="binding site" evidence="5">
    <location>
        <position position="122"/>
    </location>
    <ligand>
        <name>(2E)-4-hydroxy-3-methylbut-2-enyl diphosphate</name>
        <dbReference type="ChEBI" id="CHEBI:128753"/>
    </ligand>
</feature>
<accession>A0A1Q2MD52</accession>
<dbReference type="EMBL" id="CP019646">
    <property type="protein sequence ID" value="AQQ70621.1"/>
    <property type="molecule type" value="Genomic_DNA"/>
</dbReference>
<dbReference type="InterPro" id="IPR003451">
    <property type="entry name" value="LytB/IspH"/>
</dbReference>
<feature type="binding site" evidence="5">
    <location>
        <position position="12"/>
    </location>
    <ligand>
        <name>[4Fe-4S] cluster</name>
        <dbReference type="ChEBI" id="CHEBI:49883"/>
    </ligand>
</feature>
<evidence type="ECO:0000256" key="4">
    <source>
        <dbReference type="ARBA" id="ARBA00023014"/>
    </source>
</evidence>
<feature type="binding site" evidence="5">
    <location>
        <position position="260"/>
    </location>
    <ligand>
        <name>isopentenyl diphosphate</name>
        <dbReference type="ChEBI" id="CHEBI:128769"/>
    </ligand>
</feature>
<dbReference type="STRING" id="1851148.SMSP2_00975"/>
<protein>
    <recommendedName>
        <fullName evidence="5">4-hydroxy-3-methylbut-2-enyl diphosphate reductase</fullName>
        <shortName evidence="5">HMBPP reductase</shortName>
        <ecNumber evidence="5">1.17.7.4</ecNumber>
    </recommendedName>
</protein>
<comment type="catalytic activity">
    <reaction evidence="5">
        <text>dimethylallyl diphosphate + 2 oxidized [2Fe-2S]-[ferredoxin] + H2O = (2E)-4-hydroxy-3-methylbut-2-enyl diphosphate + 2 reduced [2Fe-2S]-[ferredoxin] + 2 H(+)</text>
        <dbReference type="Rhea" id="RHEA:24825"/>
        <dbReference type="Rhea" id="RHEA-COMP:10000"/>
        <dbReference type="Rhea" id="RHEA-COMP:10001"/>
        <dbReference type="ChEBI" id="CHEBI:15377"/>
        <dbReference type="ChEBI" id="CHEBI:15378"/>
        <dbReference type="ChEBI" id="CHEBI:33737"/>
        <dbReference type="ChEBI" id="CHEBI:33738"/>
        <dbReference type="ChEBI" id="CHEBI:57623"/>
        <dbReference type="ChEBI" id="CHEBI:128753"/>
        <dbReference type="EC" id="1.17.7.4"/>
    </reaction>
</comment>
<feature type="binding site" evidence="5">
    <location>
        <position position="218"/>
    </location>
    <ligand>
        <name>(2E)-4-hydroxy-3-methylbut-2-enyl diphosphate</name>
        <dbReference type="ChEBI" id="CHEBI:128753"/>
    </ligand>
</feature>
<keyword evidence="4 5" id="KW-0411">Iron-sulfur</keyword>
<evidence type="ECO:0000256" key="5">
    <source>
        <dbReference type="HAMAP-Rule" id="MF_00191"/>
    </source>
</evidence>
<feature type="binding site" evidence="5">
    <location>
        <position position="260"/>
    </location>
    <ligand>
        <name>(2E)-4-hydroxy-3-methylbut-2-enyl diphosphate</name>
        <dbReference type="ChEBI" id="CHEBI:128753"/>
    </ligand>
</feature>
<feature type="binding site" evidence="5">
    <location>
        <position position="216"/>
    </location>
    <ligand>
        <name>isopentenyl diphosphate</name>
        <dbReference type="ChEBI" id="CHEBI:128769"/>
    </ligand>
</feature>
<keyword evidence="2 5" id="KW-0479">Metal-binding</keyword>